<dbReference type="Pfam" id="PF05552">
    <property type="entry name" value="MS_channel_1st_1"/>
    <property type="match status" value="1"/>
</dbReference>
<sequence length="286" mass="31044">MESLQAQLQELAPVFTAVGANILWALLALVVTWIAAKLVSRAVARLSERGIDETLVPVLETLAVWATYVVGGLVVLDIFGANTTSLVALLGATGLAIGLALKDTLQSIAAGFVLLGLRPFRVGETIQFGSTIGTVRKIGLFTTEMDTPDGLRISAPNDKVWGETLTNFSRNPKRRIEIVASIAYRDDIETGMRVLRQLVAEEPRILADPEPAYAVRELADSAVNLHLRAWVKTEEYWDVYWALMKQLKPALEAEGLSIPFPQRELHVVGGDGVKIAPKTAPKAAPK</sequence>
<dbReference type="Pfam" id="PF00924">
    <property type="entry name" value="MS_channel_2nd"/>
    <property type="match status" value="1"/>
</dbReference>
<dbReference type="SUPFAM" id="SSF82689">
    <property type="entry name" value="Mechanosensitive channel protein MscS (YggB), C-terminal domain"/>
    <property type="match status" value="1"/>
</dbReference>
<evidence type="ECO:0000313" key="12">
    <source>
        <dbReference type="Proteomes" id="UP000188219"/>
    </source>
</evidence>
<feature type="transmembrane region" description="Helical" evidence="7">
    <location>
        <begin position="12"/>
        <end position="35"/>
    </location>
</feature>
<dbReference type="STRING" id="260552.Mag101_16930"/>
<evidence type="ECO:0000259" key="10">
    <source>
        <dbReference type="Pfam" id="PF21088"/>
    </source>
</evidence>
<evidence type="ECO:0000256" key="5">
    <source>
        <dbReference type="ARBA" id="ARBA00022989"/>
    </source>
</evidence>
<dbReference type="OrthoDB" id="9809206at2"/>
<feature type="transmembrane region" description="Helical" evidence="7">
    <location>
        <begin position="55"/>
        <end position="76"/>
    </location>
</feature>
<dbReference type="GO" id="GO:0005886">
    <property type="term" value="C:plasma membrane"/>
    <property type="evidence" value="ECO:0007669"/>
    <property type="project" value="UniProtKB-SubCell"/>
</dbReference>
<dbReference type="InterPro" id="IPR006685">
    <property type="entry name" value="MscS_channel_2nd"/>
</dbReference>
<evidence type="ECO:0000313" key="11">
    <source>
        <dbReference type="EMBL" id="AQQ69126.1"/>
    </source>
</evidence>
<dbReference type="Gene3D" id="3.30.70.100">
    <property type="match status" value="1"/>
</dbReference>
<keyword evidence="7" id="KW-0997">Cell inner membrane</keyword>
<dbReference type="SUPFAM" id="SSF82861">
    <property type="entry name" value="Mechanosensitive channel protein MscS (YggB), transmembrane region"/>
    <property type="match status" value="1"/>
</dbReference>
<dbReference type="SUPFAM" id="SSF50182">
    <property type="entry name" value="Sm-like ribonucleoproteins"/>
    <property type="match status" value="1"/>
</dbReference>
<reference evidence="11" key="1">
    <citation type="submission" date="2017-02" db="EMBL/GenBank/DDBJ databases">
        <title>Genome of Microbulbifer agarilyticus GP101.</title>
        <authorList>
            <person name="Jung J."/>
            <person name="Bae S.S."/>
            <person name="Baek K."/>
        </authorList>
    </citation>
    <scope>NUCLEOTIDE SEQUENCE [LARGE SCALE GENOMIC DNA]</scope>
    <source>
        <strain evidence="11">GP101</strain>
    </source>
</reference>
<comment type="subcellular location">
    <subcellularLocation>
        <location evidence="7">Cell inner membrane</location>
        <topology evidence="7">Multi-pass membrane protein</topology>
    </subcellularLocation>
    <subcellularLocation>
        <location evidence="1">Cell membrane</location>
        <topology evidence="1">Multi-pass membrane protein</topology>
    </subcellularLocation>
</comment>
<dbReference type="Pfam" id="PF21082">
    <property type="entry name" value="MS_channel_3rd"/>
    <property type="match status" value="1"/>
</dbReference>
<feature type="domain" description="Mechanosensitive ion channel MscS C-terminal" evidence="9">
    <location>
        <begin position="176"/>
        <end position="258"/>
    </location>
</feature>
<name>A0A1Q2M8W2_9GAMM</name>
<comment type="subunit">
    <text evidence="7">Homoheptamer.</text>
</comment>
<evidence type="ECO:0000259" key="9">
    <source>
        <dbReference type="Pfam" id="PF21082"/>
    </source>
</evidence>
<comment type="caution">
    <text evidence="7">Lacks conserved residue(s) required for the propagation of feature annotation.</text>
</comment>
<dbReference type="Gene3D" id="2.30.30.60">
    <property type="match status" value="1"/>
</dbReference>
<comment type="similarity">
    <text evidence="2 7">Belongs to the MscS (TC 1.A.23) family.</text>
</comment>
<evidence type="ECO:0000256" key="3">
    <source>
        <dbReference type="ARBA" id="ARBA00022475"/>
    </source>
</evidence>
<dbReference type="InterPro" id="IPR010920">
    <property type="entry name" value="LSM_dom_sf"/>
</dbReference>
<dbReference type="Pfam" id="PF21088">
    <property type="entry name" value="MS_channel_1st"/>
    <property type="match status" value="1"/>
</dbReference>
<dbReference type="InterPro" id="IPR049142">
    <property type="entry name" value="MS_channel_1st"/>
</dbReference>
<dbReference type="PANTHER" id="PTHR30221:SF8">
    <property type="entry name" value="SMALL-CONDUCTANCE MECHANOSENSITIVE CHANNEL"/>
    <property type="match status" value="1"/>
</dbReference>
<dbReference type="RefSeq" id="WP_077407647.1">
    <property type="nucleotide sequence ID" value="NZ_CP019650.1"/>
</dbReference>
<dbReference type="InterPro" id="IPR011066">
    <property type="entry name" value="MscS_channel_C_sf"/>
</dbReference>
<dbReference type="InterPro" id="IPR045275">
    <property type="entry name" value="MscS_archaea/bacteria_type"/>
</dbReference>
<feature type="domain" description="Mechanosensitive ion channel transmembrane helices 2/3" evidence="10">
    <location>
        <begin position="67"/>
        <end position="102"/>
    </location>
</feature>
<evidence type="ECO:0000259" key="8">
    <source>
        <dbReference type="Pfam" id="PF00924"/>
    </source>
</evidence>
<dbReference type="KEGG" id="maga:Mag101_16930"/>
<dbReference type="InterPro" id="IPR011014">
    <property type="entry name" value="MscS_channel_TM-2"/>
</dbReference>
<evidence type="ECO:0000256" key="2">
    <source>
        <dbReference type="ARBA" id="ARBA00008017"/>
    </source>
</evidence>
<accession>A0A1Q2M8W2</accession>
<comment type="function">
    <text evidence="7">Mechanosensitive channel that participates in the regulation of osmotic pressure changes within the cell, opening in response to stretch forces in the membrane lipid bilayer, without the need for other proteins. Contributes to normal resistance to hypoosmotic shock. Forms an ion channel of 1.0 nanosiemens conductance with a slight preference for anions.</text>
</comment>
<keyword evidence="7" id="KW-0406">Ion transport</keyword>
<dbReference type="PANTHER" id="PTHR30221">
    <property type="entry name" value="SMALL-CONDUCTANCE MECHANOSENSITIVE CHANNEL"/>
    <property type="match status" value="1"/>
</dbReference>
<dbReference type="InterPro" id="IPR023408">
    <property type="entry name" value="MscS_beta-dom_sf"/>
</dbReference>
<keyword evidence="6 7" id="KW-0472">Membrane</keyword>
<evidence type="ECO:0000256" key="6">
    <source>
        <dbReference type="ARBA" id="ARBA00023136"/>
    </source>
</evidence>
<dbReference type="AlphaFoldDB" id="A0A1Q2M8W2"/>
<dbReference type="InterPro" id="IPR049278">
    <property type="entry name" value="MS_channel_C"/>
</dbReference>
<dbReference type="Proteomes" id="UP000188219">
    <property type="component" value="Chromosome"/>
</dbReference>
<keyword evidence="3" id="KW-1003">Cell membrane</keyword>
<protein>
    <recommendedName>
        <fullName evidence="7">Small-conductance mechanosensitive channel</fullName>
    </recommendedName>
</protein>
<gene>
    <name evidence="11" type="ORF">Mag101_16930</name>
</gene>
<keyword evidence="5 7" id="KW-1133">Transmembrane helix</keyword>
<dbReference type="EMBL" id="CP019650">
    <property type="protein sequence ID" value="AQQ69126.1"/>
    <property type="molecule type" value="Genomic_DNA"/>
</dbReference>
<evidence type="ECO:0000256" key="4">
    <source>
        <dbReference type="ARBA" id="ARBA00022692"/>
    </source>
</evidence>
<dbReference type="Gene3D" id="1.10.287.1260">
    <property type="match status" value="1"/>
</dbReference>
<organism evidence="11 12">
    <name type="scientific">Microbulbifer agarilyticus</name>
    <dbReference type="NCBI Taxonomy" id="260552"/>
    <lineage>
        <taxon>Bacteria</taxon>
        <taxon>Pseudomonadati</taxon>
        <taxon>Pseudomonadota</taxon>
        <taxon>Gammaproteobacteria</taxon>
        <taxon>Cellvibrionales</taxon>
        <taxon>Microbulbiferaceae</taxon>
        <taxon>Microbulbifer</taxon>
    </lineage>
</organism>
<keyword evidence="4 7" id="KW-0812">Transmembrane</keyword>
<evidence type="ECO:0000256" key="1">
    <source>
        <dbReference type="ARBA" id="ARBA00004651"/>
    </source>
</evidence>
<dbReference type="InterPro" id="IPR008910">
    <property type="entry name" value="MSC_TM_helix"/>
</dbReference>
<keyword evidence="7" id="KW-0813">Transport</keyword>
<keyword evidence="7" id="KW-0407">Ion channel</keyword>
<feature type="domain" description="Mechanosensitive ion channel MscS" evidence="8">
    <location>
        <begin position="103"/>
        <end position="170"/>
    </location>
</feature>
<keyword evidence="12" id="KW-1185">Reference proteome</keyword>
<proteinExistence type="inferred from homology"/>
<dbReference type="GO" id="GO:0008381">
    <property type="term" value="F:mechanosensitive monoatomic ion channel activity"/>
    <property type="evidence" value="ECO:0007669"/>
    <property type="project" value="InterPro"/>
</dbReference>
<feature type="transmembrane region" description="Helical" evidence="7">
    <location>
        <begin position="82"/>
        <end position="101"/>
    </location>
</feature>
<evidence type="ECO:0000256" key="7">
    <source>
        <dbReference type="RuleBase" id="RU369025"/>
    </source>
</evidence>